<feature type="region of interest" description="Disordered" evidence="1">
    <location>
        <begin position="95"/>
        <end position="145"/>
    </location>
</feature>
<dbReference type="GeneID" id="25336988"/>
<protein>
    <submittedName>
        <fullName evidence="2">Uncharacterized protein</fullName>
    </submittedName>
</protein>
<name>U6MBE0_EIMMA</name>
<evidence type="ECO:0000313" key="2">
    <source>
        <dbReference type="EMBL" id="CDJ60373.1"/>
    </source>
</evidence>
<accession>U6MBE0</accession>
<dbReference type="EMBL" id="HG721838">
    <property type="protein sequence ID" value="CDJ60373.1"/>
    <property type="molecule type" value="Genomic_DNA"/>
</dbReference>
<dbReference type="VEuPathDB" id="ToxoDB:EMWEY_00030020"/>
<reference evidence="2" key="1">
    <citation type="submission" date="2013-10" db="EMBL/GenBank/DDBJ databases">
        <title>Genomic analysis of the causative agents of coccidiosis in chickens.</title>
        <authorList>
            <person name="Reid A.J."/>
            <person name="Blake D."/>
            <person name="Billington K."/>
            <person name="Browne H."/>
            <person name="Dunn M."/>
            <person name="Hung S."/>
            <person name="Kawahara F."/>
            <person name="Miranda-Saavedra D."/>
            <person name="Mourier T."/>
            <person name="Nagra H."/>
            <person name="Otto T.D."/>
            <person name="Rawlings N."/>
            <person name="Sanchez A."/>
            <person name="Sanders M."/>
            <person name="Subramaniam C."/>
            <person name="Tay Y."/>
            <person name="Dear P."/>
            <person name="Doerig C."/>
            <person name="Gruber A."/>
            <person name="Parkinson J."/>
            <person name="Shirley M."/>
            <person name="Wan K.L."/>
            <person name="Berriman M."/>
            <person name="Tomley F."/>
            <person name="Pain A."/>
        </authorList>
    </citation>
    <scope>NUCLEOTIDE SEQUENCE [LARGE SCALE GENOMIC DNA]</scope>
    <source>
        <strain evidence="2">Weybridge</strain>
    </source>
</reference>
<evidence type="ECO:0000256" key="1">
    <source>
        <dbReference type="SAM" id="MobiDB-lite"/>
    </source>
</evidence>
<sequence>MDPHSYPLLGDVVPSSDETEKLEASGSESKLTLDYSDWEAYVGRPFNIKPSYLSSVHALSVVLISLAVTYFLLRCFELTKVRNRVAPLTRVLAAGDGRPCQESGEDEELGKNEERDDFWFDGLDRSARKPPAQDDFSEGSSRMSGDMQRLPAISTVASPAGFVGTGGLASGTRGLASGVGWTTSVESTAEPLEYQTSLERNESVLQYPQPRGTLQPCSEQLECASDNGEQTRAKVQLREGETLEMWEMRKLPPFVETQLVGVFNRTIEAVTACRSLLPRLGGEQLLQLPCEVMRLLALELGALSLVRENIEPLRSELGQAIVDLGIDALQRSNALHGCQNITRHREEIRQLIALVLELKDPRPMTEYNCADKYRIKMISLLQTAPLTVGYCLGALEALQAYTHDGRSAPLPMVDNQIALLKALPPRSPASPAAAPSNATSPPQV</sequence>
<dbReference type="Proteomes" id="UP000030763">
    <property type="component" value="Unassembled WGS sequence"/>
</dbReference>
<proteinExistence type="predicted"/>
<dbReference type="RefSeq" id="XP_013337023.1">
    <property type="nucleotide sequence ID" value="XM_013481569.1"/>
</dbReference>
<reference evidence="2" key="2">
    <citation type="submission" date="2013-10" db="EMBL/GenBank/DDBJ databases">
        <authorList>
            <person name="Aslett M."/>
        </authorList>
    </citation>
    <scope>NUCLEOTIDE SEQUENCE [LARGE SCALE GENOMIC DNA]</scope>
    <source>
        <strain evidence="2">Weybridge</strain>
    </source>
</reference>
<dbReference type="OrthoDB" id="348014at2759"/>
<gene>
    <name evidence="2" type="ORF">EMWEY_00030020</name>
</gene>
<dbReference type="OMA" id="DECARIP"/>
<evidence type="ECO:0000313" key="3">
    <source>
        <dbReference type="Proteomes" id="UP000030763"/>
    </source>
</evidence>
<feature type="compositionally biased region" description="Basic and acidic residues" evidence="1">
    <location>
        <begin position="109"/>
        <end position="127"/>
    </location>
</feature>
<keyword evidence="3" id="KW-1185">Reference proteome</keyword>
<organism evidence="2 3">
    <name type="scientific">Eimeria maxima</name>
    <name type="common">Coccidian parasite</name>
    <dbReference type="NCBI Taxonomy" id="5804"/>
    <lineage>
        <taxon>Eukaryota</taxon>
        <taxon>Sar</taxon>
        <taxon>Alveolata</taxon>
        <taxon>Apicomplexa</taxon>
        <taxon>Conoidasida</taxon>
        <taxon>Coccidia</taxon>
        <taxon>Eucoccidiorida</taxon>
        <taxon>Eimeriorina</taxon>
        <taxon>Eimeriidae</taxon>
        <taxon>Eimeria</taxon>
    </lineage>
</organism>
<dbReference type="AlphaFoldDB" id="U6MBE0"/>